<dbReference type="SMART" id="SM00015">
    <property type="entry name" value="IQ"/>
    <property type="match status" value="5"/>
</dbReference>
<protein>
    <recommendedName>
        <fullName evidence="18">Myosin-like protein</fullName>
    </recommendedName>
</protein>
<dbReference type="GO" id="GO:0051015">
    <property type="term" value="F:actin filament binding"/>
    <property type="evidence" value="ECO:0007669"/>
    <property type="project" value="TreeGrafter"/>
</dbReference>
<dbReference type="GO" id="GO:0016020">
    <property type="term" value="C:membrane"/>
    <property type="evidence" value="ECO:0007669"/>
    <property type="project" value="TreeGrafter"/>
</dbReference>
<evidence type="ECO:0000313" key="16">
    <source>
        <dbReference type="EMBL" id="GMI34720.1"/>
    </source>
</evidence>
<reference evidence="17" key="1">
    <citation type="journal article" date="2023" name="Commun. Biol.">
        <title>Genome analysis of Parmales, the sister group of diatoms, reveals the evolutionary specialization of diatoms from phago-mixotrophs to photoautotrophs.</title>
        <authorList>
            <person name="Ban H."/>
            <person name="Sato S."/>
            <person name="Yoshikawa S."/>
            <person name="Yamada K."/>
            <person name="Nakamura Y."/>
            <person name="Ichinomiya M."/>
            <person name="Sato N."/>
            <person name="Blanc-Mathieu R."/>
            <person name="Endo H."/>
            <person name="Kuwata A."/>
            <person name="Ogata H."/>
        </authorList>
    </citation>
    <scope>NUCLEOTIDE SEQUENCE [LARGE SCALE GENOMIC DNA]</scope>
</reference>
<keyword evidence="8 11" id="KW-0009">Actin-binding</keyword>
<evidence type="ECO:0000256" key="10">
    <source>
        <dbReference type="PROSITE-ProRule" id="PRU00091"/>
    </source>
</evidence>
<name>A0A9W7G3X2_9STRA</name>
<feature type="region of interest" description="Disordered" evidence="13">
    <location>
        <begin position="1510"/>
        <end position="1551"/>
    </location>
</feature>
<keyword evidence="6 11" id="KW-0518">Myosin</keyword>
<evidence type="ECO:0000256" key="6">
    <source>
        <dbReference type="ARBA" id="ARBA00023123"/>
    </source>
</evidence>
<dbReference type="InterPro" id="IPR017455">
    <property type="entry name" value="Znf_FYVE-rel"/>
</dbReference>
<feature type="domain" description="FYVE-type" evidence="14">
    <location>
        <begin position="1382"/>
        <end position="1460"/>
    </location>
</feature>
<feature type="region of interest" description="Disordered" evidence="13">
    <location>
        <begin position="944"/>
        <end position="975"/>
    </location>
</feature>
<evidence type="ECO:0000256" key="7">
    <source>
        <dbReference type="ARBA" id="ARBA00023175"/>
    </source>
</evidence>
<dbReference type="GO" id="GO:0008270">
    <property type="term" value="F:zinc ion binding"/>
    <property type="evidence" value="ECO:0007669"/>
    <property type="project" value="UniProtKB-KW"/>
</dbReference>
<evidence type="ECO:0000313" key="17">
    <source>
        <dbReference type="Proteomes" id="UP001165065"/>
    </source>
</evidence>
<keyword evidence="12" id="KW-0175">Coiled coil</keyword>
<keyword evidence="4" id="KW-0862">Zinc</keyword>
<dbReference type="SUPFAM" id="SSF57903">
    <property type="entry name" value="FYVE/PHD zinc finger"/>
    <property type="match status" value="1"/>
</dbReference>
<evidence type="ECO:0000256" key="12">
    <source>
        <dbReference type="SAM" id="Coils"/>
    </source>
</evidence>
<feature type="compositionally biased region" description="Pro residues" evidence="13">
    <location>
        <begin position="899"/>
        <end position="910"/>
    </location>
</feature>
<evidence type="ECO:0000256" key="11">
    <source>
        <dbReference type="PROSITE-ProRule" id="PRU00782"/>
    </source>
</evidence>
<dbReference type="Gene3D" id="1.20.5.4820">
    <property type="match status" value="1"/>
</dbReference>
<dbReference type="PANTHER" id="PTHR13140:SF845">
    <property type="entry name" value="MYOSIN-LIKE PROTEIN"/>
    <property type="match status" value="1"/>
</dbReference>
<feature type="coiled-coil region" evidence="12">
    <location>
        <begin position="824"/>
        <end position="872"/>
    </location>
</feature>
<feature type="region of interest" description="Disordered" evidence="13">
    <location>
        <begin position="883"/>
        <end position="928"/>
    </location>
</feature>
<dbReference type="InterPro" id="IPR001609">
    <property type="entry name" value="Myosin_head_motor_dom-like"/>
</dbReference>
<accession>A0A9W7G3X2</accession>
<dbReference type="Gene3D" id="1.20.58.530">
    <property type="match status" value="1"/>
</dbReference>
<feature type="region of interest" description="Disordered" evidence="13">
    <location>
        <begin position="1466"/>
        <end position="1491"/>
    </location>
</feature>
<evidence type="ECO:0000256" key="8">
    <source>
        <dbReference type="ARBA" id="ARBA00023203"/>
    </source>
</evidence>
<keyword evidence="9" id="KW-0040">ANK repeat</keyword>
<dbReference type="Pfam" id="PF00063">
    <property type="entry name" value="Myosin_head"/>
    <property type="match status" value="1"/>
</dbReference>
<keyword evidence="17" id="KW-1185">Reference proteome</keyword>
<keyword evidence="2 11" id="KW-0547">Nucleotide-binding</keyword>
<dbReference type="InterPro" id="IPR000306">
    <property type="entry name" value="Znf_FYVE"/>
</dbReference>
<dbReference type="PROSITE" id="PS50297">
    <property type="entry name" value="ANK_REP_REGION"/>
    <property type="match status" value="4"/>
</dbReference>
<dbReference type="Pfam" id="PF01363">
    <property type="entry name" value="FYVE"/>
    <property type="match status" value="1"/>
</dbReference>
<organism evidence="16 17">
    <name type="scientific">Triparma columacea</name>
    <dbReference type="NCBI Taxonomy" id="722753"/>
    <lineage>
        <taxon>Eukaryota</taxon>
        <taxon>Sar</taxon>
        <taxon>Stramenopiles</taxon>
        <taxon>Ochrophyta</taxon>
        <taxon>Bolidophyceae</taxon>
        <taxon>Parmales</taxon>
        <taxon>Triparmaceae</taxon>
        <taxon>Triparma</taxon>
    </lineage>
</organism>
<dbReference type="Gene3D" id="3.30.40.10">
    <property type="entry name" value="Zinc/RING finger domain, C3HC4 (zinc finger)"/>
    <property type="match status" value="1"/>
</dbReference>
<feature type="region of interest" description="Actin-binding" evidence="11">
    <location>
        <begin position="535"/>
        <end position="557"/>
    </location>
</feature>
<dbReference type="SMART" id="SM00248">
    <property type="entry name" value="ANK"/>
    <property type="match status" value="8"/>
</dbReference>
<feature type="repeat" description="ANK" evidence="9">
    <location>
        <begin position="1087"/>
        <end position="1119"/>
    </location>
</feature>
<evidence type="ECO:0000259" key="14">
    <source>
        <dbReference type="PROSITE" id="PS50178"/>
    </source>
</evidence>
<keyword evidence="5 11" id="KW-0067">ATP-binding</keyword>
<feature type="repeat" description="ANK" evidence="9">
    <location>
        <begin position="1151"/>
        <end position="1183"/>
    </location>
</feature>
<dbReference type="GO" id="GO:0007015">
    <property type="term" value="P:actin filament organization"/>
    <property type="evidence" value="ECO:0007669"/>
    <property type="project" value="TreeGrafter"/>
</dbReference>
<dbReference type="PANTHER" id="PTHR13140">
    <property type="entry name" value="MYOSIN"/>
    <property type="match status" value="1"/>
</dbReference>
<evidence type="ECO:0000256" key="2">
    <source>
        <dbReference type="ARBA" id="ARBA00022741"/>
    </source>
</evidence>
<dbReference type="Gene3D" id="1.25.40.20">
    <property type="entry name" value="Ankyrin repeat-containing domain"/>
    <property type="match status" value="2"/>
</dbReference>
<dbReference type="SMART" id="SM00064">
    <property type="entry name" value="FYVE"/>
    <property type="match status" value="1"/>
</dbReference>
<evidence type="ECO:0000256" key="5">
    <source>
        <dbReference type="ARBA" id="ARBA00022840"/>
    </source>
</evidence>
<feature type="repeat" description="ANK" evidence="9">
    <location>
        <begin position="1298"/>
        <end position="1330"/>
    </location>
</feature>
<feature type="repeat" description="ANK" evidence="9">
    <location>
        <begin position="1257"/>
        <end position="1297"/>
    </location>
</feature>
<dbReference type="Gene3D" id="1.10.10.820">
    <property type="match status" value="1"/>
</dbReference>
<dbReference type="PROSITE" id="PS50096">
    <property type="entry name" value="IQ"/>
    <property type="match status" value="3"/>
</dbReference>
<keyword evidence="1" id="KW-0479">Metal-binding</keyword>
<feature type="compositionally biased region" description="Basic and acidic residues" evidence="13">
    <location>
        <begin position="1514"/>
        <end position="1524"/>
    </location>
</feature>
<dbReference type="InterPro" id="IPR011011">
    <property type="entry name" value="Znf_FYVE_PHD"/>
</dbReference>
<evidence type="ECO:0000256" key="9">
    <source>
        <dbReference type="PROSITE-ProRule" id="PRU00023"/>
    </source>
</evidence>
<evidence type="ECO:0008006" key="18">
    <source>
        <dbReference type="Google" id="ProtNLM"/>
    </source>
</evidence>
<proteinExistence type="inferred from homology"/>
<feature type="binding site" evidence="11">
    <location>
        <begin position="57"/>
        <end position="64"/>
    </location>
    <ligand>
        <name>ATP</name>
        <dbReference type="ChEBI" id="CHEBI:30616"/>
    </ligand>
</feature>
<dbReference type="Gene3D" id="1.20.5.190">
    <property type="match status" value="1"/>
</dbReference>
<dbReference type="PRINTS" id="PR00193">
    <property type="entry name" value="MYOSINHEAVY"/>
</dbReference>
<dbReference type="GO" id="GO:0016459">
    <property type="term" value="C:myosin complex"/>
    <property type="evidence" value="ECO:0007669"/>
    <property type="project" value="UniProtKB-KW"/>
</dbReference>
<dbReference type="GO" id="GO:0000146">
    <property type="term" value="F:microfilament motor activity"/>
    <property type="evidence" value="ECO:0007669"/>
    <property type="project" value="TreeGrafter"/>
</dbReference>
<comment type="caution">
    <text evidence="16">The sequence shown here is derived from an EMBL/GenBank/DDBJ whole genome shotgun (WGS) entry which is preliminary data.</text>
</comment>
<dbReference type="Pfam" id="PF12796">
    <property type="entry name" value="Ank_2"/>
    <property type="match status" value="2"/>
</dbReference>
<dbReference type="InterPro" id="IPR013083">
    <property type="entry name" value="Znf_RING/FYVE/PHD"/>
</dbReference>
<keyword evidence="7 11" id="KW-0505">Motor protein</keyword>
<evidence type="ECO:0000259" key="15">
    <source>
        <dbReference type="PROSITE" id="PS51456"/>
    </source>
</evidence>
<dbReference type="Proteomes" id="UP001165065">
    <property type="component" value="Unassembled WGS sequence"/>
</dbReference>
<comment type="similarity">
    <text evidence="11">Belongs to the TRAFAC class myosin-kinesin ATPase superfamily. Myosin family.</text>
</comment>
<dbReference type="InterPro" id="IPR036770">
    <property type="entry name" value="Ankyrin_rpt-contain_sf"/>
</dbReference>
<dbReference type="PROSITE" id="PS51456">
    <property type="entry name" value="MYOSIN_MOTOR"/>
    <property type="match status" value="1"/>
</dbReference>
<sequence>MEERERFMKGGGEGRIKVFDNEEEGNNESQPHVYDVSYLAYSNMSTNLESQSILISGESGSGKTVTARHVLSHLTYIQSKIGAGESADNVARVVESSGGILESFGNCRTLRNDNSSRFGKLVNVVFENGNMVGGTVETYLLEKSRVTGAKVGERNFNVMYEMREGGFKHMNEGDTTFKCMEGAKGRRDGVSDKDMYSRMIRCFEEVGFTKDEVEDVLEATAAVAWMGNVEVEDTGGGEGRAMGEGVVRACGLLGIEEGRFRECVEERTIRANGEEFVKKLTKEQTRGAIEGLMKAVYGCVFVDIVWNVNRLLEEMGEDGKAREMSAPNRMWNSNGGGGEKTQQISVLDIFGFEKFETNGFEQLCINFCNESLQQQFNAFVFKEEQALYNSEGILWRDIHFKDNEEVLDFIRGRPTGLLAVLDEACLLRSTTDATFCSQIYKLHPSHPRMFATSRNRAQMAFTIVHYAGEVEYKAEGFVEKNKDELPKEAVELLGSSTKEYVKVLQGRMRTYFGEHRQRANSIANKSVGSQFANQLRKLNETISMTRPHYIRCLKPNAGLTPDNFDGPLVAEQLGAGGVLEAVKVSRLGYANRFGSGEFVRRYGCLVKGEGEGDAKDKAKRIIKEIVYGGGEGGGEKSGGTDNEDIEEFGFQVGRTLVFMKREAFEDIEERLARKLEEASVTMQKHARGSRQRKAYRKALFVILRIQCMLRRKVARARANVIRRNRAAVILQASARRHLSQASFKATVTLASLVQRVLRGRKERKLFAVVLKASKATKLQAFYRSSSRRKAFNATRSAVVSLQCGLRRRTAKRTLKELKIEQRSVVAIKKERDALKLEAAKMKEELDRAREMLQKEQEAAKKAIEEATSASSKNTAASVTVAAAAAAAATTPPQQHPDGRPPPETNVPTPPVGGGAPMPLPTPIQKTLDDKDREIMELKREMERLRAASSLSPQRGRASPPPPPAIASAPATPAFETPNDKLLEEAEVLRRKNMELERQMKVLTTPKREENADMQPFHSPSPMMMDRNPVSTPIKSYYVSAAKSKNQSALHFAVQQVDEDAVRSMLEEDIPSAIASSSPLDVNSTNSDFRTPLHLAAINASPAIVEMLLEFNAVPNAQDMNGNTPLHLTTEVTTAKLLLQKGGANPNIPNTNGFSALHMAAKRGDQAIAEELLKHGADGNAVCDKNWRSPIYDVAIHGNLEFLKLLIDHQGGELELNLKDRFGYTPLHHVASLSNTNGVSLASALLGASADPNVQDKHGFTPLHLLCNSKAARKQGGVGYELLKLMLEQGADPGLQARDGCTPIHLALYHKDHESALLLMHHGSSLTLPWRFPRRSESLKMWWLKGGEEERRMVLPLDIIGDDQRLLHQMLSAITRPQRWVDDGDRGACMQCKVTFTWSSRHHHCRMCGRLVCARCSMGQLSSGYFPPLVQSDLLSRNAADEIGAIGRGHRVCYCCEEILETRQKLMSPPKRARDVGGGSSSSIEEDEMSRGSFVGGMRKSLATRFQSFVGGGEISEKEGGDRDGLLYNYDEEDREEQGVSGGGPEKPRTSL</sequence>
<dbReference type="PROSITE" id="PS50088">
    <property type="entry name" value="ANK_REPEAT"/>
    <property type="match status" value="5"/>
</dbReference>
<dbReference type="SUPFAM" id="SSF48403">
    <property type="entry name" value="Ankyrin repeat"/>
    <property type="match status" value="1"/>
</dbReference>
<dbReference type="GO" id="GO:0005524">
    <property type="term" value="F:ATP binding"/>
    <property type="evidence" value="ECO:0007669"/>
    <property type="project" value="UniProtKB-UniRule"/>
</dbReference>
<dbReference type="InterPro" id="IPR036961">
    <property type="entry name" value="Kinesin_motor_dom_sf"/>
</dbReference>
<evidence type="ECO:0000256" key="4">
    <source>
        <dbReference type="ARBA" id="ARBA00022833"/>
    </source>
</evidence>
<feature type="domain" description="Myosin motor" evidence="15">
    <location>
        <begin position="1"/>
        <end position="672"/>
    </location>
</feature>
<keyword evidence="3 10" id="KW-0863">Zinc-finger</keyword>
<evidence type="ECO:0000256" key="3">
    <source>
        <dbReference type="ARBA" id="ARBA00022771"/>
    </source>
</evidence>
<dbReference type="InterPro" id="IPR027417">
    <property type="entry name" value="P-loop_NTPase"/>
</dbReference>
<dbReference type="Gene3D" id="3.40.850.10">
    <property type="entry name" value="Kinesin motor domain"/>
    <property type="match status" value="1"/>
</dbReference>
<feature type="compositionally biased region" description="Low complexity" evidence="13">
    <location>
        <begin position="883"/>
        <end position="892"/>
    </location>
</feature>
<dbReference type="SMART" id="SM00242">
    <property type="entry name" value="MYSc"/>
    <property type="match status" value="1"/>
</dbReference>
<dbReference type="CDD" id="cd00124">
    <property type="entry name" value="MYSc"/>
    <property type="match status" value="1"/>
</dbReference>
<dbReference type="InterPro" id="IPR002110">
    <property type="entry name" value="Ankyrin_rpt"/>
</dbReference>
<dbReference type="GO" id="GO:0005737">
    <property type="term" value="C:cytoplasm"/>
    <property type="evidence" value="ECO:0007669"/>
    <property type="project" value="TreeGrafter"/>
</dbReference>
<evidence type="ECO:0000256" key="1">
    <source>
        <dbReference type="ARBA" id="ARBA00022723"/>
    </source>
</evidence>
<dbReference type="PROSITE" id="PS50178">
    <property type="entry name" value="ZF_FYVE"/>
    <property type="match status" value="1"/>
</dbReference>
<dbReference type="SUPFAM" id="SSF52540">
    <property type="entry name" value="P-loop containing nucleoside triphosphate hydrolases"/>
    <property type="match status" value="1"/>
</dbReference>
<dbReference type="EMBL" id="BRYA01000046">
    <property type="protein sequence ID" value="GMI34720.1"/>
    <property type="molecule type" value="Genomic_DNA"/>
</dbReference>
<dbReference type="InterPro" id="IPR000048">
    <property type="entry name" value="IQ_motif_EF-hand-BS"/>
</dbReference>
<feature type="repeat" description="ANK" evidence="9">
    <location>
        <begin position="1221"/>
        <end position="1256"/>
    </location>
</feature>
<dbReference type="OrthoDB" id="6108017at2759"/>
<evidence type="ECO:0000256" key="13">
    <source>
        <dbReference type="SAM" id="MobiDB-lite"/>
    </source>
</evidence>
<gene>
    <name evidence="16" type="ORF">TrCOL_g8259</name>
</gene>
<dbReference type="Gene3D" id="1.20.120.720">
    <property type="entry name" value="Myosin VI head, motor domain, U50 subdomain"/>
    <property type="match status" value="1"/>
</dbReference>